<comment type="similarity">
    <text evidence="1">Belongs to the importin alpha family.</text>
</comment>
<evidence type="ECO:0000313" key="7">
    <source>
        <dbReference type="Proteomes" id="UP000549394"/>
    </source>
</evidence>
<dbReference type="SMART" id="SM00185">
    <property type="entry name" value="ARM"/>
    <property type="match status" value="5"/>
</dbReference>
<dbReference type="SUPFAM" id="SSF48371">
    <property type="entry name" value="ARM repeat"/>
    <property type="match status" value="1"/>
</dbReference>
<evidence type="ECO:0000256" key="3">
    <source>
        <dbReference type="ARBA" id="ARBA00022927"/>
    </source>
</evidence>
<feature type="region of interest" description="Disordered" evidence="5">
    <location>
        <begin position="590"/>
        <end position="620"/>
    </location>
</feature>
<protein>
    <submittedName>
        <fullName evidence="6">DgyrCDS3371</fullName>
    </submittedName>
</protein>
<dbReference type="EMBL" id="CAJFCJ010000005">
    <property type="protein sequence ID" value="CAD5114228.1"/>
    <property type="molecule type" value="Genomic_DNA"/>
</dbReference>
<dbReference type="InterPro" id="IPR011989">
    <property type="entry name" value="ARM-like"/>
</dbReference>
<dbReference type="CDD" id="cd22966">
    <property type="entry name" value="DD_DYDC-like"/>
    <property type="match status" value="1"/>
</dbReference>
<dbReference type="Gene3D" id="1.25.10.10">
    <property type="entry name" value="Leucine-rich Repeat Variant"/>
    <property type="match status" value="1"/>
</dbReference>
<dbReference type="Gene3D" id="1.20.890.10">
    <property type="entry name" value="cAMP-dependent protein kinase regulatory subunit, dimerization-anchoring domain"/>
    <property type="match status" value="1"/>
</dbReference>
<evidence type="ECO:0000256" key="4">
    <source>
        <dbReference type="PROSITE-ProRule" id="PRU00259"/>
    </source>
</evidence>
<dbReference type="GO" id="GO:0015031">
    <property type="term" value="P:protein transport"/>
    <property type="evidence" value="ECO:0007669"/>
    <property type="project" value="UniProtKB-KW"/>
</dbReference>
<keyword evidence="7" id="KW-1185">Reference proteome</keyword>
<feature type="compositionally biased region" description="Acidic residues" evidence="5">
    <location>
        <begin position="599"/>
        <end position="613"/>
    </location>
</feature>
<dbReference type="Pfam" id="PF05186">
    <property type="entry name" value="Dpy-30"/>
    <property type="match status" value="1"/>
</dbReference>
<gene>
    <name evidence="6" type="ORF">DGYR_LOCUS3096</name>
</gene>
<dbReference type="InterPro" id="IPR007858">
    <property type="entry name" value="Dpy-30_motif"/>
</dbReference>
<comment type="caution">
    <text evidence="6">The sequence shown here is derived from an EMBL/GenBank/DDBJ whole genome shotgun (WGS) entry which is preliminary data.</text>
</comment>
<evidence type="ECO:0000256" key="5">
    <source>
        <dbReference type="SAM" id="MobiDB-lite"/>
    </source>
</evidence>
<dbReference type="Proteomes" id="UP000549394">
    <property type="component" value="Unassembled WGS sequence"/>
</dbReference>
<evidence type="ECO:0000313" key="6">
    <source>
        <dbReference type="EMBL" id="CAD5114228.1"/>
    </source>
</evidence>
<dbReference type="AlphaFoldDB" id="A0A7I8VEX5"/>
<dbReference type="InterPro" id="IPR016024">
    <property type="entry name" value="ARM-type_fold"/>
</dbReference>
<name>A0A7I8VEX5_9ANNE</name>
<feature type="repeat" description="ARM" evidence="4">
    <location>
        <begin position="138"/>
        <end position="180"/>
    </location>
</feature>
<reference evidence="6 7" key="1">
    <citation type="submission" date="2020-08" db="EMBL/GenBank/DDBJ databases">
        <authorList>
            <person name="Hejnol A."/>
        </authorList>
    </citation>
    <scope>NUCLEOTIDE SEQUENCE [LARGE SCALE GENOMIC DNA]</scope>
</reference>
<accession>A0A7I8VEX5</accession>
<organism evidence="6 7">
    <name type="scientific">Dimorphilus gyrociliatus</name>
    <dbReference type="NCBI Taxonomy" id="2664684"/>
    <lineage>
        <taxon>Eukaryota</taxon>
        <taxon>Metazoa</taxon>
        <taxon>Spiralia</taxon>
        <taxon>Lophotrochozoa</taxon>
        <taxon>Annelida</taxon>
        <taxon>Polychaeta</taxon>
        <taxon>Polychaeta incertae sedis</taxon>
        <taxon>Dinophilidae</taxon>
        <taxon>Dimorphilus</taxon>
    </lineage>
</organism>
<evidence type="ECO:0000256" key="1">
    <source>
        <dbReference type="ARBA" id="ARBA00010394"/>
    </source>
</evidence>
<dbReference type="OrthoDB" id="29145at2759"/>
<keyword evidence="3" id="KW-0653">Protein transport</keyword>
<proteinExistence type="inferred from homology"/>
<keyword evidence="2" id="KW-0813">Transport</keyword>
<feature type="region of interest" description="Disordered" evidence="5">
    <location>
        <begin position="62"/>
        <end position="96"/>
    </location>
</feature>
<dbReference type="InterPro" id="IPR000225">
    <property type="entry name" value="Armadillo"/>
</dbReference>
<dbReference type="PANTHER" id="PTHR23316">
    <property type="entry name" value="IMPORTIN ALPHA"/>
    <property type="match status" value="1"/>
</dbReference>
<sequence length="620" mass="69677">MAEASETDSVDNSYLKEEVGEALVEAVAGVCDARPADPITYIANKLYDFRRNHLLVDTKVEKEREVAETPPTIEEDEKESTAKEEDSEDEEENTSAKRLLRIIQNASSVKDRCNAIMFIRRDLSNEIEPPIQKYVNAGAIPIIIDCLADSDTTIQFEAAWVLTNIAAGSPEQTHAVFEAGAVPVLLELLKKSTKSNVRDQCIWTLGNLMGDKSPNITNFIIREGFIEMLMGVICRASTLSEKRDLSWCIINLVRNKSVDALTQERIRKLLPVIYFLLGDSDFQVMLDTIWSLSYVADLHSTSIQDILDMGLVPILLPYLSPGNQPRIIVPTLRTIGNLITGSDQQTQHVLDAGLIEKFSNLLSDQVPDNLRREALWCVSNMTAGTPQQIQEVLDANLIPKVLHHLLNGPKNVQREALWVLGNMAQGAVQEQLNKVCSENEVIISLVRLFVNGLPVLEPLDFEDDFQLPKDTCSMTIDSGRGTLDSADLTLSNQQNVETFYIKYATKQRKLAKQLRSKFGSDLISVWVESVENFSLKIEDKEKLYQELYDSDGIFCLHILGQCAAYRQTVIKTFMNMKKTRECERLIYSFPTDQTPSESGSEEAIDEDENDDEDVNTHIHN</sequence>
<dbReference type="Pfam" id="PF00514">
    <property type="entry name" value="Arm"/>
    <property type="match status" value="4"/>
</dbReference>
<dbReference type="InterPro" id="IPR049630">
    <property type="entry name" value="DYDC-like_DD"/>
</dbReference>
<evidence type="ECO:0000256" key="2">
    <source>
        <dbReference type="ARBA" id="ARBA00022448"/>
    </source>
</evidence>
<dbReference type="PROSITE" id="PS50176">
    <property type="entry name" value="ARM_REPEAT"/>
    <property type="match status" value="1"/>
</dbReference>